<evidence type="ECO:0000256" key="3">
    <source>
        <dbReference type="ARBA" id="ARBA00022737"/>
    </source>
</evidence>
<evidence type="ECO:0000256" key="4">
    <source>
        <dbReference type="ARBA" id="ARBA00023315"/>
    </source>
</evidence>
<dbReference type="InterPro" id="IPR051159">
    <property type="entry name" value="Hexapeptide_acetyltransf"/>
</dbReference>
<organism evidence="5 6">
    <name type="scientific">Flavisolibacter ginsenosidimutans</name>
    <dbReference type="NCBI Taxonomy" id="661481"/>
    <lineage>
        <taxon>Bacteria</taxon>
        <taxon>Pseudomonadati</taxon>
        <taxon>Bacteroidota</taxon>
        <taxon>Chitinophagia</taxon>
        <taxon>Chitinophagales</taxon>
        <taxon>Chitinophagaceae</taxon>
        <taxon>Flavisolibacter</taxon>
    </lineage>
</organism>
<dbReference type="PANTHER" id="PTHR23416:SF23">
    <property type="entry name" value="ACETYLTRANSFERASE C18B11.09C-RELATED"/>
    <property type="match status" value="1"/>
</dbReference>
<proteinExistence type="inferred from homology"/>
<evidence type="ECO:0000313" key="6">
    <source>
        <dbReference type="Proteomes" id="UP000321204"/>
    </source>
</evidence>
<dbReference type="GO" id="GO:0008374">
    <property type="term" value="F:O-acyltransferase activity"/>
    <property type="evidence" value="ECO:0007669"/>
    <property type="project" value="TreeGrafter"/>
</dbReference>
<accession>A0A5B8UKD2</accession>
<reference evidence="5 6" key="1">
    <citation type="journal article" date="2015" name="Int. J. Syst. Evol. Microbiol.">
        <title>Flavisolibacter ginsenosidimutans sp. nov., with ginsenoside-converting activity isolated from soil used for cultivating ginseng.</title>
        <authorList>
            <person name="Zhao Y."/>
            <person name="Liu Q."/>
            <person name="Kang M.S."/>
            <person name="Jin F."/>
            <person name="Yu H."/>
            <person name="Im W.T."/>
        </authorList>
    </citation>
    <scope>NUCLEOTIDE SEQUENCE [LARGE SCALE GENOMIC DNA]</scope>
    <source>
        <strain evidence="5 6">Gsoil 636</strain>
    </source>
</reference>
<protein>
    <submittedName>
        <fullName evidence="5">Acyltransferase</fullName>
    </submittedName>
</protein>
<dbReference type="OrthoDB" id="9814490at2"/>
<gene>
    <name evidence="5" type="ORF">FSB75_11410</name>
</gene>
<sequence length="148" mass="15909">MSNRVKRLLLRTYGYYVFRKKVGVLGLFRVGNPRNVTIGDDCGINSGVYILGHHKIVIGSNVVLSVDVKLIDTGLDVENFMKVKKPEHISKPIVIEDDVWIGAGAIVLQGVTIGRKSIVGAGAVVTKDVPPGVVVAGNPARIIKTLPQ</sequence>
<dbReference type="AlphaFoldDB" id="A0A5B8UKD2"/>
<evidence type="ECO:0000256" key="2">
    <source>
        <dbReference type="ARBA" id="ARBA00022679"/>
    </source>
</evidence>
<keyword evidence="4 5" id="KW-0012">Acyltransferase</keyword>
<dbReference type="InterPro" id="IPR011004">
    <property type="entry name" value="Trimer_LpxA-like_sf"/>
</dbReference>
<dbReference type="RefSeq" id="WP_146787256.1">
    <property type="nucleotide sequence ID" value="NZ_BAABIO010000001.1"/>
</dbReference>
<keyword evidence="3" id="KW-0677">Repeat</keyword>
<dbReference type="CDD" id="cd04647">
    <property type="entry name" value="LbH_MAT_like"/>
    <property type="match status" value="1"/>
</dbReference>
<dbReference type="Gene3D" id="2.160.10.10">
    <property type="entry name" value="Hexapeptide repeat proteins"/>
    <property type="match status" value="1"/>
</dbReference>
<dbReference type="SUPFAM" id="SSF51161">
    <property type="entry name" value="Trimeric LpxA-like enzymes"/>
    <property type="match status" value="1"/>
</dbReference>
<dbReference type="Proteomes" id="UP000321204">
    <property type="component" value="Chromosome"/>
</dbReference>
<evidence type="ECO:0000313" key="5">
    <source>
        <dbReference type="EMBL" id="QEC56475.1"/>
    </source>
</evidence>
<dbReference type="EMBL" id="CP042433">
    <property type="protein sequence ID" value="QEC56475.1"/>
    <property type="molecule type" value="Genomic_DNA"/>
</dbReference>
<evidence type="ECO:0000256" key="1">
    <source>
        <dbReference type="ARBA" id="ARBA00007274"/>
    </source>
</evidence>
<comment type="similarity">
    <text evidence="1">Belongs to the transferase hexapeptide repeat family.</text>
</comment>
<dbReference type="KEGG" id="fgg:FSB75_11410"/>
<keyword evidence="2 5" id="KW-0808">Transferase</keyword>
<dbReference type="Pfam" id="PF14602">
    <property type="entry name" value="Hexapep_2"/>
    <property type="match status" value="1"/>
</dbReference>
<dbReference type="InterPro" id="IPR001451">
    <property type="entry name" value="Hexapep"/>
</dbReference>
<dbReference type="InterPro" id="IPR018357">
    <property type="entry name" value="Hexapep_transf_CS"/>
</dbReference>
<dbReference type="PROSITE" id="PS00101">
    <property type="entry name" value="HEXAPEP_TRANSFERASES"/>
    <property type="match status" value="1"/>
</dbReference>
<name>A0A5B8UKD2_9BACT</name>
<dbReference type="PANTHER" id="PTHR23416">
    <property type="entry name" value="SIALIC ACID SYNTHASE-RELATED"/>
    <property type="match status" value="1"/>
</dbReference>
<keyword evidence="6" id="KW-1185">Reference proteome</keyword>